<proteinExistence type="predicted"/>
<keyword evidence="2" id="KW-0472">Membrane</keyword>
<gene>
    <name evidence="3" type="ORF">N7496_003363</name>
</gene>
<dbReference type="GeneID" id="81435471"/>
<comment type="caution">
    <text evidence="3">The sequence shown here is derived from an EMBL/GenBank/DDBJ whole genome shotgun (WGS) entry which is preliminary data.</text>
</comment>
<accession>A0A9W9VIR7</accession>
<dbReference type="OrthoDB" id="5358884at2759"/>
<feature type="transmembrane region" description="Helical" evidence="2">
    <location>
        <begin position="67"/>
        <end position="93"/>
    </location>
</feature>
<evidence type="ECO:0000313" key="4">
    <source>
        <dbReference type="Proteomes" id="UP001147782"/>
    </source>
</evidence>
<name>A0A9W9VIR7_9EURO</name>
<evidence type="ECO:0000256" key="1">
    <source>
        <dbReference type="SAM" id="MobiDB-lite"/>
    </source>
</evidence>
<feature type="region of interest" description="Disordered" evidence="1">
    <location>
        <begin position="1"/>
        <end position="56"/>
    </location>
</feature>
<dbReference type="EMBL" id="JAPZBS010000002">
    <property type="protein sequence ID" value="KAJ5380935.1"/>
    <property type="molecule type" value="Genomic_DNA"/>
</dbReference>
<keyword evidence="4" id="KW-1185">Reference proteome</keyword>
<feature type="transmembrane region" description="Helical" evidence="2">
    <location>
        <begin position="113"/>
        <end position="130"/>
    </location>
</feature>
<organism evidence="3 4">
    <name type="scientific">Penicillium cataractarum</name>
    <dbReference type="NCBI Taxonomy" id="2100454"/>
    <lineage>
        <taxon>Eukaryota</taxon>
        <taxon>Fungi</taxon>
        <taxon>Dikarya</taxon>
        <taxon>Ascomycota</taxon>
        <taxon>Pezizomycotina</taxon>
        <taxon>Eurotiomycetes</taxon>
        <taxon>Eurotiomycetidae</taxon>
        <taxon>Eurotiales</taxon>
        <taxon>Aspergillaceae</taxon>
        <taxon>Penicillium</taxon>
    </lineage>
</organism>
<evidence type="ECO:0000256" key="2">
    <source>
        <dbReference type="SAM" id="Phobius"/>
    </source>
</evidence>
<keyword evidence="2" id="KW-1133">Transmembrane helix</keyword>
<keyword evidence="2" id="KW-0812">Transmembrane</keyword>
<dbReference type="RefSeq" id="XP_056558506.1">
    <property type="nucleotide sequence ID" value="XM_056696294.1"/>
</dbReference>
<dbReference type="AlphaFoldDB" id="A0A9W9VIR7"/>
<evidence type="ECO:0000313" key="3">
    <source>
        <dbReference type="EMBL" id="KAJ5380935.1"/>
    </source>
</evidence>
<protein>
    <submittedName>
        <fullName evidence="3">Uncharacterized protein</fullName>
    </submittedName>
</protein>
<dbReference type="Proteomes" id="UP001147782">
    <property type="component" value="Unassembled WGS sequence"/>
</dbReference>
<reference evidence="3" key="2">
    <citation type="journal article" date="2023" name="IMA Fungus">
        <title>Comparative genomic study of the Penicillium genus elucidates a diverse pangenome and 15 lateral gene transfer events.</title>
        <authorList>
            <person name="Petersen C."/>
            <person name="Sorensen T."/>
            <person name="Nielsen M.R."/>
            <person name="Sondergaard T.E."/>
            <person name="Sorensen J.L."/>
            <person name="Fitzpatrick D.A."/>
            <person name="Frisvad J.C."/>
            <person name="Nielsen K.L."/>
        </authorList>
    </citation>
    <scope>NUCLEOTIDE SEQUENCE</scope>
    <source>
        <strain evidence="3">IBT 29864</strain>
    </source>
</reference>
<sequence>MDGIEVVHSQQRPARDDPGIEVAPDSEKEVSQNNDPIYVSGPNRPGDSGEDDLKHPNKTICGLKPTVFWTLLGIALLVVIGAAVGGGVGGTLANRHSSEPSKTDRITNITDPFKFFVLYIIYILNVIDIVNDFHGRNDPHCIHHEFGPRHLGHDRHSRESLPWKELDNGHWF</sequence>
<reference evidence="3" key="1">
    <citation type="submission" date="2022-11" db="EMBL/GenBank/DDBJ databases">
        <authorList>
            <person name="Petersen C."/>
        </authorList>
    </citation>
    <scope>NUCLEOTIDE SEQUENCE</scope>
    <source>
        <strain evidence="3">IBT 29864</strain>
    </source>
</reference>